<name>E1YGA3_9BACT</name>
<proteinExistence type="predicted"/>
<dbReference type="AlphaFoldDB" id="E1YGA3"/>
<sequence>MNAKVEIILLQKTKEQHRINLNSANTVGFAENILLIKKQNK</sequence>
<reference evidence="1" key="1">
    <citation type="journal article" date="2011" name="Environ. Microbiol.">
        <title>Genomic insights into the metabolic potential of the polycyclic aromatic hydrocarbon degrading sulfate-reducing Deltaproteobacterium N47.</title>
        <authorList>
            <person name="Bergmann F."/>
            <person name="Selesi D."/>
            <person name="Weinmaier T."/>
            <person name="Tischler P."/>
            <person name="Rattei T."/>
            <person name="Meckenstock R.U."/>
        </authorList>
    </citation>
    <scope>NUCLEOTIDE SEQUENCE</scope>
</reference>
<accession>E1YGA3</accession>
<evidence type="ECO:0000313" key="1">
    <source>
        <dbReference type="EMBL" id="CBX29597.1"/>
    </source>
</evidence>
<dbReference type="EMBL" id="FR695872">
    <property type="protein sequence ID" value="CBX29597.1"/>
    <property type="molecule type" value="Genomic_DNA"/>
</dbReference>
<organism evidence="1">
    <name type="scientific">uncultured Desulfobacterium sp</name>
    <dbReference type="NCBI Taxonomy" id="201089"/>
    <lineage>
        <taxon>Bacteria</taxon>
        <taxon>Pseudomonadati</taxon>
        <taxon>Thermodesulfobacteriota</taxon>
        <taxon>Desulfobacteria</taxon>
        <taxon>Desulfobacterales</taxon>
        <taxon>Desulfobacteriaceae</taxon>
        <taxon>Desulfobacterium</taxon>
        <taxon>environmental samples</taxon>
    </lineage>
</organism>
<gene>
    <name evidence="1" type="ORF">N47_J05780</name>
</gene>
<protein>
    <submittedName>
        <fullName evidence="1">Uncharacterized protein</fullName>
    </submittedName>
</protein>